<keyword evidence="6" id="KW-1185">Reference proteome</keyword>
<evidence type="ECO:0000313" key="6">
    <source>
        <dbReference type="Proteomes" id="UP001611383"/>
    </source>
</evidence>
<gene>
    <name evidence="5" type="ORF">F0U60_10815</name>
</gene>
<keyword evidence="3" id="KW-0460">Magnesium</keyword>
<comment type="cofactor">
    <cofactor evidence="1">
        <name>Mg(2+)</name>
        <dbReference type="ChEBI" id="CHEBI:18420"/>
    </cofactor>
</comment>
<dbReference type="SUPFAM" id="SSF51621">
    <property type="entry name" value="Phosphoenolpyruvate/pyruvate domain"/>
    <property type="match status" value="1"/>
</dbReference>
<dbReference type="PANTHER" id="PTHR32308:SF0">
    <property type="entry name" value="HPCH_HPAI ALDOLASE_CITRATE LYASE DOMAIN-CONTAINING PROTEIN"/>
    <property type="match status" value="1"/>
</dbReference>
<evidence type="ECO:0000256" key="1">
    <source>
        <dbReference type="ARBA" id="ARBA00001946"/>
    </source>
</evidence>
<sequence length="183" mass="19781">MRFTRYCRSILFTPALAADRFARGQQSGADISLVDLEDSVSPAHKDAARQRAEAFFSAPPSACRRAVRINSVTHHEGLKDLLALRSYPVKPDVVMVPKVESPRDLEIVEQSLGPDCAHMDLMAIVETARGLENVNAISCSISAPSSGDGGGPTEGEPLLEHLELPTQALKRAPARGPPQRAWC</sequence>
<name>A0ABY9WN00_9BACT</name>
<dbReference type="Pfam" id="PF03328">
    <property type="entry name" value="HpcH_HpaI"/>
    <property type="match status" value="1"/>
</dbReference>
<evidence type="ECO:0000259" key="4">
    <source>
        <dbReference type="Pfam" id="PF03328"/>
    </source>
</evidence>
<dbReference type="Gene3D" id="3.20.20.60">
    <property type="entry name" value="Phosphoenolpyruvate-binding domains"/>
    <property type="match status" value="1"/>
</dbReference>
<dbReference type="RefSeq" id="WP_395817555.1">
    <property type="nucleotide sequence ID" value="NZ_CP043494.1"/>
</dbReference>
<feature type="domain" description="HpcH/HpaI aldolase/citrate lyase" evidence="4">
    <location>
        <begin position="8"/>
        <end position="139"/>
    </location>
</feature>
<dbReference type="InterPro" id="IPR015813">
    <property type="entry name" value="Pyrv/PenolPyrv_kinase-like_dom"/>
</dbReference>
<organism evidence="5 6">
    <name type="scientific">Archangium minus</name>
    <dbReference type="NCBI Taxonomy" id="83450"/>
    <lineage>
        <taxon>Bacteria</taxon>
        <taxon>Pseudomonadati</taxon>
        <taxon>Myxococcota</taxon>
        <taxon>Myxococcia</taxon>
        <taxon>Myxococcales</taxon>
        <taxon>Cystobacterineae</taxon>
        <taxon>Archangiaceae</taxon>
        <taxon>Archangium</taxon>
    </lineage>
</organism>
<dbReference type="InterPro" id="IPR040442">
    <property type="entry name" value="Pyrv_kinase-like_dom_sf"/>
</dbReference>
<dbReference type="InterPro" id="IPR005000">
    <property type="entry name" value="Aldolase/citrate-lyase_domain"/>
</dbReference>
<evidence type="ECO:0000313" key="5">
    <source>
        <dbReference type="EMBL" id="WNG44539.1"/>
    </source>
</evidence>
<accession>A0ABY9WN00</accession>
<dbReference type="Proteomes" id="UP001611383">
    <property type="component" value="Chromosome"/>
</dbReference>
<evidence type="ECO:0000256" key="2">
    <source>
        <dbReference type="ARBA" id="ARBA00022723"/>
    </source>
</evidence>
<dbReference type="PANTHER" id="PTHR32308">
    <property type="entry name" value="LYASE BETA SUBUNIT, PUTATIVE (AFU_ORTHOLOGUE AFUA_4G13030)-RELATED"/>
    <property type="match status" value="1"/>
</dbReference>
<protein>
    <recommendedName>
        <fullName evidence="4">HpcH/HpaI aldolase/citrate lyase domain-containing protein</fullName>
    </recommendedName>
</protein>
<reference evidence="5 6" key="1">
    <citation type="submission" date="2019-08" db="EMBL/GenBank/DDBJ databases">
        <title>Archangium and Cystobacter genomes.</title>
        <authorList>
            <person name="Chen I.-C.K."/>
            <person name="Wielgoss S."/>
        </authorList>
    </citation>
    <scope>NUCLEOTIDE SEQUENCE [LARGE SCALE GENOMIC DNA]</scope>
    <source>
        <strain evidence="5 6">Cbm 6</strain>
    </source>
</reference>
<proteinExistence type="predicted"/>
<dbReference type="EMBL" id="CP043494">
    <property type="protein sequence ID" value="WNG44539.1"/>
    <property type="molecule type" value="Genomic_DNA"/>
</dbReference>
<evidence type="ECO:0000256" key="3">
    <source>
        <dbReference type="ARBA" id="ARBA00022842"/>
    </source>
</evidence>
<keyword evidence="2" id="KW-0479">Metal-binding</keyword>